<keyword evidence="2" id="KW-1185">Reference proteome</keyword>
<dbReference type="RefSeq" id="WP_145357690.1">
    <property type="nucleotide sequence ID" value="NZ_CP036265.1"/>
</dbReference>
<reference evidence="1 2" key="1">
    <citation type="submission" date="2019-02" db="EMBL/GenBank/DDBJ databases">
        <title>Deep-cultivation of Planctomycetes and their phenomic and genomic characterization uncovers novel biology.</title>
        <authorList>
            <person name="Wiegand S."/>
            <person name="Jogler M."/>
            <person name="Boedeker C."/>
            <person name="Pinto D."/>
            <person name="Vollmers J."/>
            <person name="Rivas-Marin E."/>
            <person name="Kohn T."/>
            <person name="Peeters S.H."/>
            <person name="Heuer A."/>
            <person name="Rast P."/>
            <person name="Oberbeckmann S."/>
            <person name="Bunk B."/>
            <person name="Jeske O."/>
            <person name="Meyerdierks A."/>
            <person name="Storesund J.E."/>
            <person name="Kallscheuer N."/>
            <person name="Luecker S."/>
            <person name="Lage O.M."/>
            <person name="Pohl T."/>
            <person name="Merkel B.J."/>
            <person name="Hornburger P."/>
            <person name="Mueller R.-W."/>
            <person name="Bruemmer F."/>
            <person name="Labrenz M."/>
            <person name="Spormann A.M."/>
            <person name="Op den Camp H."/>
            <person name="Overmann J."/>
            <person name="Amann R."/>
            <person name="Jetten M.S.M."/>
            <person name="Mascher T."/>
            <person name="Medema M.H."/>
            <person name="Devos D.P."/>
            <person name="Kaster A.-K."/>
            <person name="Ovreas L."/>
            <person name="Rohde M."/>
            <person name="Galperin M.Y."/>
            <person name="Jogler C."/>
        </authorList>
    </citation>
    <scope>NUCLEOTIDE SEQUENCE [LARGE SCALE GENOMIC DNA]</scope>
    <source>
        <strain evidence="1 2">CA12</strain>
    </source>
</reference>
<sequence length="121" mass="13199">MDDPLRMHLISGLRELADLEVQRTLWTGQIPHQMGCFTEAVCRAFDDSNLDEQLEDPLGVLGLGPGTTELLGRLLDAVRSVDEGQALETMIESPEMHTVRRLAAAALESMNVSPQGTDEGP</sequence>
<accession>A0A517P650</accession>
<protein>
    <submittedName>
        <fullName evidence="1">Uncharacterized protein</fullName>
    </submittedName>
</protein>
<dbReference type="AlphaFoldDB" id="A0A517P650"/>
<organism evidence="1 2">
    <name type="scientific">Alienimonas californiensis</name>
    <dbReference type="NCBI Taxonomy" id="2527989"/>
    <lineage>
        <taxon>Bacteria</taxon>
        <taxon>Pseudomonadati</taxon>
        <taxon>Planctomycetota</taxon>
        <taxon>Planctomycetia</taxon>
        <taxon>Planctomycetales</taxon>
        <taxon>Planctomycetaceae</taxon>
        <taxon>Alienimonas</taxon>
    </lineage>
</organism>
<dbReference type="OrthoDB" id="9968773at2"/>
<gene>
    <name evidence="1" type="ORF">CA12_09150</name>
</gene>
<evidence type="ECO:0000313" key="2">
    <source>
        <dbReference type="Proteomes" id="UP000318741"/>
    </source>
</evidence>
<name>A0A517P650_9PLAN</name>
<evidence type="ECO:0000313" key="1">
    <source>
        <dbReference type="EMBL" id="QDT14835.1"/>
    </source>
</evidence>
<dbReference type="Proteomes" id="UP000318741">
    <property type="component" value="Chromosome"/>
</dbReference>
<dbReference type="KEGG" id="acaf:CA12_09150"/>
<dbReference type="EMBL" id="CP036265">
    <property type="protein sequence ID" value="QDT14835.1"/>
    <property type="molecule type" value="Genomic_DNA"/>
</dbReference>
<proteinExistence type="predicted"/>